<feature type="region of interest" description="Disordered" evidence="6">
    <location>
        <begin position="1"/>
        <end position="26"/>
    </location>
</feature>
<evidence type="ECO:0000256" key="3">
    <source>
        <dbReference type="ARBA" id="ARBA00022692"/>
    </source>
</evidence>
<keyword evidence="5 7" id="KW-0472">Membrane</keyword>
<keyword evidence="8" id="KW-1185">Reference proteome</keyword>
<protein>
    <submittedName>
        <fullName evidence="9">Proline-rich transmembrane protein 2</fullName>
    </submittedName>
</protein>
<comment type="similarity">
    <text evidence="2">Belongs to the CD225/Dispanin family.</text>
</comment>
<evidence type="ECO:0000256" key="7">
    <source>
        <dbReference type="SAM" id="Phobius"/>
    </source>
</evidence>
<dbReference type="AlphaFoldDB" id="A0A1S3H2Y2"/>
<reference evidence="9" key="1">
    <citation type="submission" date="2025-08" db="UniProtKB">
        <authorList>
            <consortium name="RefSeq"/>
        </authorList>
    </citation>
    <scope>IDENTIFICATION</scope>
    <source>
        <tissue evidence="9">Gonads</tissue>
    </source>
</reference>
<keyword evidence="3 7" id="KW-0812">Transmembrane</keyword>
<gene>
    <name evidence="9" type="primary">LOC106151674</name>
</gene>
<proteinExistence type="inferred from homology"/>
<dbReference type="Proteomes" id="UP000085678">
    <property type="component" value="Unplaced"/>
</dbReference>
<name>A0A1S3H2Y2_LINAN</name>
<comment type="subcellular location">
    <subcellularLocation>
        <location evidence="1">Membrane</location>
    </subcellularLocation>
</comment>
<dbReference type="GeneID" id="106151674"/>
<dbReference type="InterPro" id="IPR051423">
    <property type="entry name" value="CD225/Dispanin"/>
</dbReference>
<dbReference type="PANTHER" id="PTHR14948">
    <property type="entry name" value="NG5"/>
    <property type="match status" value="1"/>
</dbReference>
<dbReference type="InterPro" id="IPR007593">
    <property type="entry name" value="CD225/Dispanin_fam"/>
</dbReference>
<feature type="transmembrane region" description="Helical" evidence="7">
    <location>
        <begin position="145"/>
        <end position="169"/>
    </location>
</feature>
<evidence type="ECO:0000313" key="9">
    <source>
        <dbReference type="RefSeq" id="XP_013380490.1"/>
    </source>
</evidence>
<dbReference type="GO" id="GO:0016020">
    <property type="term" value="C:membrane"/>
    <property type="evidence" value="ECO:0007669"/>
    <property type="project" value="UniProtKB-SubCell"/>
</dbReference>
<sequence>MAQTMKPYPEPYPQQNPRYGYDQGPQPSTCQAQPYVMVPTQQAYPEAYPQQTLLYQYGYGQGPLPSNNPAQQAQVIVNQPFPVVSTVHVFGPAQPKPPNFMALSIFVILCCCFPIGIIALKYSMLSDSVYYKGDVEGAREKAKTALVINIVGIVFGVLIITLVLVFNIVEVYP</sequence>
<evidence type="ECO:0000256" key="5">
    <source>
        <dbReference type="ARBA" id="ARBA00023136"/>
    </source>
</evidence>
<evidence type="ECO:0000256" key="4">
    <source>
        <dbReference type="ARBA" id="ARBA00022989"/>
    </source>
</evidence>
<dbReference type="Pfam" id="PF04505">
    <property type="entry name" value="CD225"/>
    <property type="match status" value="1"/>
</dbReference>
<evidence type="ECO:0000256" key="2">
    <source>
        <dbReference type="ARBA" id="ARBA00006843"/>
    </source>
</evidence>
<dbReference type="InParanoid" id="A0A1S3H2Y2"/>
<evidence type="ECO:0000256" key="1">
    <source>
        <dbReference type="ARBA" id="ARBA00004370"/>
    </source>
</evidence>
<organism evidence="8 9">
    <name type="scientific">Lingula anatina</name>
    <name type="common">Brachiopod</name>
    <name type="synonym">Lingula unguis</name>
    <dbReference type="NCBI Taxonomy" id="7574"/>
    <lineage>
        <taxon>Eukaryota</taxon>
        <taxon>Metazoa</taxon>
        <taxon>Spiralia</taxon>
        <taxon>Lophotrochozoa</taxon>
        <taxon>Brachiopoda</taxon>
        <taxon>Linguliformea</taxon>
        <taxon>Lingulata</taxon>
        <taxon>Lingulida</taxon>
        <taxon>Linguloidea</taxon>
        <taxon>Lingulidae</taxon>
        <taxon>Lingula</taxon>
    </lineage>
</organism>
<feature type="transmembrane region" description="Helical" evidence="7">
    <location>
        <begin position="100"/>
        <end position="124"/>
    </location>
</feature>
<dbReference type="OrthoDB" id="10038436at2759"/>
<dbReference type="RefSeq" id="XP_013380490.1">
    <property type="nucleotide sequence ID" value="XM_013525036.2"/>
</dbReference>
<dbReference type="KEGG" id="lak:106151674"/>
<evidence type="ECO:0000256" key="6">
    <source>
        <dbReference type="SAM" id="MobiDB-lite"/>
    </source>
</evidence>
<dbReference type="PANTHER" id="PTHR14948:SF44">
    <property type="entry name" value="PROLINE-RICH TRANSMEMBRANE PROTEIN 1-LIKE"/>
    <property type="match status" value="1"/>
</dbReference>
<evidence type="ECO:0000313" key="8">
    <source>
        <dbReference type="Proteomes" id="UP000085678"/>
    </source>
</evidence>
<accession>A0A1S3H2Y2</accession>
<keyword evidence="4 7" id="KW-1133">Transmembrane helix</keyword>